<evidence type="ECO:0000313" key="7">
    <source>
        <dbReference type="EMBL" id="CUS24136.1"/>
    </source>
</evidence>
<proteinExistence type="inferred from homology"/>
<keyword evidence="8" id="KW-1185">Reference proteome</keyword>
<evidence type="ECO:0000256" key="2">
    <source>
        <dbReference type="ARBA" id="ARBA00023242"/>
    </source>
</evidence>
<dbReference type="GO" id="GO:0032040">
    <property type="term" value="C:small-subunit processome"/>
    <property type="evidence" value="ECO:0007669"/>
    <property type="project" value="UniProtKB-ARBA"/>
</dbReference>
<keyword evidence="4" id="KW-0853">WD repeat</keyword>
<dbReference type="Pfam" id="PF04003">
    <property type="entry name" value="Utp12"/>
    <property type="match status" value="1"/>
</dbReference>
<dbReference type="PANTHER" id="PTHR44267:SF1">
    <property type="entry name" value="WD REPEAT-CONTAINING PROTEIN 43"/>
    <property type="match status" value="1"/>
</dbReference>
<dbReference type="SUPFAM" id="SSF50978">
    <property type="entry name" value="WD40 repeat-like"/>
    <property type="match status" value="1"/>
</dbReference>
<feature type="compositionally biased region" description="Acidic residues" evidence="5">
    <location>
        <begin position="568"/>
        <end position="584"/>
    </location>
</feature>
<accession>A0A0P1KVK5</accession>
<dbReference type="PROSITE" id="PS50082">
    <property type="entry name" value="WD_REPEATS_2"/>
    <property type="match status" value="1"/>
</dbReference>
<feature type="domain" description="Small-subunit processome Utp12" evidence="6">
    <location>
        <begin position="422"/>
        <end position="524"/>
    </location>
</feature>
<dbReference type="AlphaFoldDB" id="A0A0P1KVK5"/>
<dbReference type="Gene3D" id="2.130.10.10">
    <property type="entry name" value="YVTN repeat-like/Quinoprotein amine dehydrogenase"/>
    <property type="match status" value="1"/>
</dbReference>
<dbReference type="GO" id="GO:0000462">
    <property type="term" value="P:maturation of SSU-rRNA from tricistronic rRNA transcript (SSU-rRNA, 5.8S rRNA, LSU-rRNA)"/>
    <property type="evidence" value="ECO:0007669"/>
    <property type="project" value="TreeGrafter"/>
</dbReference>
<evidence type="ECO:0000256" key="3">
    <source>
        <dbReference type="ARBA" id="ARBA00038335"/>
    </source>
</evidence>
<evidence type="ECO:0000256" key="5">
    <source>
        <dbReference type="SAM" id="MobiDB-lite"/>
    </source>
</evidence>
<keyword evidence="2" id="KW-0539">Nucleus</keyword>
<feature type="compositionally biased region" description="Acidic residues" evidence="5">
    <location>
        <begin position="597"/>
        <end position="614"/>
    </location>
</feature>
<reference evidence="8" key="1">
    <citation type="submission" date="2015-10" db="EMBL/GenBank/DDBJ databases">
        <authorList>
            <person name="Devillers H."/>
        </authorList>
    </citation>
    <scope>NUCLEOTIDE SEQUENCE [LARGE SCALE GENOMIC DNA]</scope>
</reference>
<dbReference type="OrthoDB" id="30195at2759"/>
<sequence length="635" mass="69729">MSESPVVLSQYDPSGQFLAYVTVALDKHRVSVEPTNAGKANGLVNENFLYLEDSQLRITCLQWVHVASGDAQLVALGLSSGEIWLYAPTANQVVYKLSTGALHAVRDFQCKGLTAWCCDQSDTVYQFNMTEFTVAAKFKIEGCEDLQKLCVVDEQHILLASHSISLVDIQSKQVVQTFPGHISAISNLTMLNSSTFVTSATNDRFLNIYDLATGGTKSVLVAQSDVLQLSHYKDSAVAVTTEDGAIEVFPDPLVNTSKKRRRTVSKQSTHLIKVQRPESEERVVSVNVYITADTLNYVWLENATIPCFDQLQWLELPATHLITKSRPSATSKHANRTLHGEDIAAAKSYVEGNATVTSGDNFKHVHEAIAELERSGADAGDSLADRMASSSLGDDHTGSKRSKKRVTTGTLTVVLSQALQSNDHSLLETVLNNRDEKIIKGTISRLQPSLAVLLLERLAERIARQTNRQGPLNVWVKWCLIIHGGYLARMPNLMSSLASLHSTLRKRSEILPRLQALETRLDFSLNQLDAYRASHVNLGEMSANAFGVGEDNEEDVEYCEELDDAGLIEDGELDDDEDLSESESEQSGNDERNGNFADEDGVDGESASEGELDDEHGYSDVEGDDGSHPNSRKKV</sequence>
<protein>
    <submittedName>
        <fullName evidence="7">LAQU0S14e00936g1_1</fullName>
    </submittedName>
</protein>
<evidence type="ECO:0000313" key="8">
    <source>
        <dbReference type="Proteomes" id="UP000236544"/>
    </source>
</evidence>
<gene>
    <name evidence="7" type="ORF">LAQU0_S14e00936g</name>
</gene>
<evidence type="ECO:0000256" key="4">
    <source>
        <dbReference type="PROSITE-ProRule" id="PRU00221"/>
    </source>
</evidence>
<evidence type="ECO:0000256" key="1">
    <source>
        <dbReference type="ARBA" id="ARBA00004123"/>
    </source>
</evidence>
<dbReference type="InterPro" id="IPR007148">
    <property type="entry name" value="SSU_processome_Utp12"/>
</dbReference>
<evidence type="ECO:0000259" key="6">
    <source>
        <dbReference type="Pfam" id="PF04003"/>
    </source>
</evidence>
<feature type="region of interest" description="Disordered" evidence="5">
    <location>
        <begin position="568"/>
        <end position="635"/>
    </location>
</feature>
<name>A0A0P1KVK5_9SACH</name>
<dbReference type="InterPro" id="IPR036322">
    <property type="entry name" value="WD40_repeat_dom_sf"/>
</dbReference>
<feature type="repeat" description="WD" evidence="4">
    <location>
        <begin position="178"/>
        <end position="219"/>
    </location>
</feature>
<organism evidence="7 8">
    <name type="scientific">Lachancea quebecensis</name>
    <dbReference type="NCBI Taxonomy" id="1654605"/>
    <lineage>
        <taxon>Eukaryota</taxon>
        <taxon>Fungi</taxon>
        <taxon>Dikarya</taxon>
        <taxon>Ascomycota</taxon>
        <taxon>Saccharomycotina</taxon>
        <taxon>Saccharomycetes</taxon>
        <taxon>Saccharomycetales</taxon>
        <taxon>Saccharomycetaceae</taxon>
        <taxon>Lachancea</taxon>
    </lineage>
</organism>
<comment type="similarity">
    <text evidence="3">Belongs to the UTP5 family.</text>
</comment>
<dbReference type="Proteomes" id="UP000236544">
    <property type="component" value="Unassembled WGS sequence"/>
</dbReference>
<dbReference type="InterPro" id="IPR015943">
    <property type="entry name" value="WD40/YVTN_repeat-like_dom_sf"/>
</dbReference>
<dbReference type="InterPro" id="IPR001680">
    <property type="entry name" value="WD40_rpt"/>
</dbReference>
<feature type="region of interest" description="Disordered" evidence="5">
    <location>
        <begin position="383"/>
        <end position="405"/>
    </location>
</feature>
<comment type="subcellular location">
    <subcellularLocation>
        <location evidence="1">Nucleus</location>
    </subcellularLocation>
</comment>
<dbReference type="InterPro" id="IPR052414">
    <property type="entry name" value="U3_snoRNA-assoc_WDR"/>
</dbReference>
<dbReference type="PANTHER" id="PTHR44267">
    <property type="entry name" value="WD REPEAT-CONTAINING PROTEIN 43"/>
    <property type="match status" value="1"/>
</dbReference>
<dbReference type="EMBL" id="LN890536">
    <property type="protein sequence ID" value="CUS24136.1"/>
    <property type="molecule type" value="Genomic_DNA"/>
</dbReference>